<evidence type="ECO:0000256" key="5">
    <source>
        <dbReference type="ARBA" id="ARBA00023002"/>
    </source>
</evidence>
<reference evidence="9" key="2">
    <citation type="submission" date="2020-02" db="EMBL/GenBank/DDBJ databases">
        <authorList>
            <person name="Gilchrist C.L.M."/>
            <person name="Chooi Y.-H."/>
        </authorList>
    </citation>
    <scope>NUCLEOTIDE SEQUENCE</scope>
    <source>
        <strain evidence="9">MST-FP2251</strain>
    </source>
</reference>
<protein>
    <recommendedName>
        <fullName evidence="8">Enoyl reductase (ER) domain-containing protein</fullName>
    </recommendedName>
</protein>
<dbReference type="SMART" id="SM00829">
    <property type="entry name" value="PKS_ER"/>
    <property type="match status" value="1"/>
</dbReference>
<dbReference type="GO" id="GO:0008270">
    <property type="term" value="F:zinc ion binding"/>
    <property type="evidence" value="ECO:0007669"/>
    <property type="project" value="InterPro"/>
</dbReference>
<dbReference type="AlphaFoldDB" id="A0AAD4GTB7"/>
<evidence type="ECO:0000256" key="1">
    <source>
        <dbReference type="ARBA" id="ARBA00001947"/>
    </source>
</evidence>
<dbReference type="InterPro" id="IPR011032">
    <property type="entry name" value="GroES-like_sf"/>
</dbReference>
<dbReference type="SUPFAM" id="SSF51735">
    <property type="entry name" value="NAD(P)-binding Rossmann-fold domains"/>
    <property type="match status" value="1"/>
</dbReference>
<dbReference type="PANTHER" id="PTHR42940:SF8">
    <property type="entry name" value="VACUOLAR PROTEIN SORTING-ASSOCIATED PROTEIN 11"/>
    <property type="match status" value="1"/>
</dbReference>
<dbReference type="GO" id="GO:0004022">
    <property type="term" value="F:alcohol dehydrogenase (NAD+) activity"/>
    <property type="evidence" value="ECO:0007669"/>
    <property type="project" value="UniProtKB-ARBA"/>
</dbReference>
<proteinExistence type="inferred from homology"/>
<evidence type="ECO:0000256" key="3">
    <source>
        <dbReference type="ARBA" id="ARBA00022723"/>
    </source>
</evidence>
<keyword evidence="3 7" id="KW-0479">Metal-binding</keyword>
<dbReference type="PANTHER" id="PTHR42940">
    <property type="entry name" value="ALCOHOL DEHYDROGENASE 1-RELATED"/>
    <property type="match status" value="1"/>
</dbReference>
<comment type="similarity">
    <text evidence="2 7">Belongs to the zinc-containing alcohol dehydrogenase family.</text>
</comment>
<dbReference type="Pfam" id="PF08240">
    <property type="entry name" value="ADH_N"/>
    <property type="match status" value="1"/>
</dbReference>
<keyword evidence="6" id="KW-0520">NAD</keyword>
<keyword evidence="10" id="KW-1185">Reference proteome</keyword>
<evidence type="ECO:0000256" key="6">
    <source>
        <dbReference type="ARBA" id="ARBA00023027"/>
    </source>
</evidence>
<reference evidence="9" key="1">
    <citation type="journal article" date="2019" name="Beilstein J. Org. Chem.">
        <title>Nanangenines: drimane sesquiterpenoids as the dominant metabolite cohort of a novel Australian fungus, Aspergillus nanangensis.</title>
        <authorList>
            <person name="Lacey H.J."/>
            <person name="Gilchrist C.L.M."/>
            <person name="Crombie A."/>
            <person name="Kalaitzis J.A."/>
            <person name="Vuong D."/>
            <person name="Rutledge P.J."/>
            <person name="Turner P."/>
            <person name="Pitt J.I."/>
            <person name="Lacey E."/>
            <person name="Chooi Y.H."/>
            <person name="Piggott A.M."/>
        </authorList>
    </citation>
    <scope>NUCLEOTIDE SEQUENCE</scope>
    <source>
        <strain evidence="9">MST-FP2251</strain>
    </source>
</reference>
<feature type="domain" description="Enoyl reductase (ER)" evidence="8">
    <location>
        <begin position="16"/>
        <end position="330"/>
    </location>
</feature>
<dbReference type="Pfam" id="PF00107">
    <property type="entry name" value="ADH_zinc_N"/>
    <property type="match status" value="1"/>
</dbReference>
<organism evidence="9 10">
    <name type="scientific">Aspergillus nanangensis</name>
    <dbReference type="NCBI Taxonomy" id="2582783"/>
    <lineage>
        <taxon>Eukaryota</taxon>
        <taxon>Fungi</taxon>
        <taxon>Dikarya</taxon>
        <taxon>Ascomycota</taxon>
        <taxon>Pezizomycotina</taxon>
        <taxon>Eurotiomycetes</taxon>
        <taxon>Eurotiomycetidae</taxon>
        <taxon>Eurotiales</taxon>
        <taxon>Aspergillaceae</taxon>
        <taxon>Aspergillus</taxon>
        <taxon>Aspergillus subgen. Circumdati</taxon>
    </lineage>
</organism>
<dbReference type="InterPro" id="IPR002328">
    <property type="entry name" value="ADH_Zn_CS"/>
</dbReference>
<evidence type="ECO:0000256" key="4">
    <source>
        <dbReference type="ARBA" id="ARBA00022833"/>
    </source>
</evidence>
<evidence type="ECO:0000256" key="2">
    <source>
        <dbReference type="ARBA" id="ARBA00008072"/>
    </source>
</evidence>
<dbReference type="InterPro" id="IPR036291">
    <property type="entry name" value="NAD(P)-bd_dom_sf"/>
</dbReference>
<evidence type="ECO:0000313" key="9">
    <source>
        <dbReference type="EMBL" id="KAF9888475.1"/>
    </source>
</evidence>
<comment type="cofactor">
    <cofactor evidence="1 7">
        <name>Zn(2+)</name>
        <dbReference type="ChEBI" id="CHEBI:29105"/>
    </cofactor>
</comment>
<comment type="caution">
    <text evidence="9">The sequence shown here is derived from an EMBL/GenBank/DDBJ whole genome shotgun (WGS) entry which is preliminary data.</text>
</comment>
<accession>A0AAD4GTB7</accession>
<dbReference type="InterPro" id="IPR013149">
    <property type="entry name" value="ADH-like_C"/>
</dbReference>
<dbReference type="PROSITE" id="PS00059">
    <property type="entry name" value="ADH_ZINC"/>
    <property type="match status" value="1"/>
</dbReference>
<evidence type="ECO:0000259" key="8">
    <source>
        <dbReference type="SMART" id="SM00829"/>
    </source>
</evidence>
<dbReference type="Gene3D" id="3.90.180.10">
    <property type="entry name" value="Medium-chain alcohol dehydrogenases, catalytic domain"/>
    <property type="match status" value="1"/>
</dbReference>
<dbReference type="Proteomes" id="UP001194746">
    <property type="component" value="Unassembled WGS sequence"/>
</dbReference>
<dbReference type="SUPFAM" id="SSF50129">
    <property type="entry name" value="GroES-like"/>
    <property type="match status" value="1"/>
</dbReference>
<name>A0AAD4GTB7_ASPNN</name>
<dbReference type="EMBL" id="VCAU01000046">
    <property type="protein sequence ID" value="KAF9888475.1"/>
    <property type="molecule type" value="Genomic_DNA"/>
</dbReference>
<keyword evidence="5" id="KW-0560">Oxidoreductase</keyword>
<dbReference type="FunFam" id="3.40.50.720:FF:000039">
    <property type="entry name" value="Alcohol dehydrogenase AdhP"/>
    <property type="match status" value="1"/>
</dbReference>
<evidence type="ECO:0000313" key="10">
    <source>
        <dbReference type="Proteomes" id="UP001194746"/>
    </source>
</evidence>
<dbReference type="InterPro" id="IPR013154">
    <property type="entry name" value="ADH-like_N"/>
</dbReference>
<evidence type="ECO:0000256" key="7">
    <source>
        <dbReference type="RuleBase" id="RU361277"/>
    </source>
</evidence>
<gene>
    <name evidence="9" type="ORF">FE257_008582</name>
</gene>
<keyword evidence="4 7" id="KW-0862">Zinc</keyword>
<sequence length="346" mass="36272">MGSMAKTMKAAQWDPAQQRVVVNAIPMPQPAPNQILIKMASASLCHSDLLAIGNPAHTEPFTLGHEGAGYVVEVGSGVPNKGLNAGDPVGFLYINDCCFECDECNVHNMLCTVGTPSTAGFGKFGFFAEYAAVDWQNVIALPASLPPQKSSAIFCAGITAFNCIDSCELKPGQWLGIVGAGGLGQIGAQYAKAMGLKVVAIDINDDALAACKRQGADVIINSTSKTYIDEVKSVTGGGVDAAAIFAGSNPAYKSSLPIIRTGGLLMAVGIAPQDLGVSTMDLVIGRYRVKGDSTSIPARMPRAVEFTAKHGIMPEVDVRAGLESVNEMVVEMREGRSSRRMGVVFE</sequence>
<dbReference type="Gene3D" id="3.40.50.720">
    <property type="entry name" value="NAD(P)-binding Rossmann-like Domain"/>
    <property type="match status" value="1"/>
</dbReference>
<dbReference type="InterPro" id="IPR020843">
    <property type="entry name" value="ER"/>
</dbReference>